<dbReference type="EMBL" id="CP045096">
    <property type="protein sequence ID" value="QFR03182.1"/>
    <property type="molecule type" value="Genomic_DNA"/>
</dbReference>
<dbReference type="InterPro" id="IPR016181">
    <property type="entry name" value="Acyl_CoA_acyltransferase"/>
</dbReference>
<feature type="domain" description="N-acetyltransferase" evidence="1">
    <location>
        <begin position="5"/>
        <end position="89"/>
    </location>
</feature>
<dbReference type="GO" id="GO:0016747">
    <property type="term" value="F:acyltransferase activity, transferring groups other than amino-acyl groups"/>
    <property type="evidence" value="ECO:0007669"/>
    <property type="project" value="InterPro"/>
</dbReference>
<proteinExistence type="predicted"/>
<dbReference type="Pfam" id="PF00583">
    <property type="entry name" value="Acetyltransf_1"/>
    <property type="match status" value="1"/>
</dbReference>
<keyword evidence="3" id="KW-1185">Reference proteome</keyword>
<evidence type="ECO:0000259" key="1">
    <source>
        <dbReference type="Pfam" id="PF00583"/>
    </source>
</evidence>
<name>A0A5P8KJ34_9ACTN</name>
<reference evidence="2 3" key="1">
    <citation type="submission" date="2019-10" db="EMBL/GenBank/DDBJ databases">
        <title>Streptomyces sp. strain GY16 isolated from leaves of Broussonetia papyrifera.</title>
        <authorList>
            <person name="Mo P."/>
        </authorList>
    </citation>
    <scope>NUCLEOTIDE SEQUENCE [LARGE SCALE GENOMIC DNA]</scope>
    <source>
        <strain evidence="2 3">GY16</strain>
    </source>
</reference>
<sequence length="94" mass="10098">MPAYDPRGVVLALDGDRWVGMAATSDRRGSGFVFNEMTGVRACHRGRGISVAMKTFGIGFAGICGVSTVRTVHHPANERAIAMNRTLGYVDAVW</sequence>
<evidence type="ECO:0000313" key="3">
    <source>
        <dbReference type="Proteomes" id="UP000327294"/>
    </source>
</evidence>
<dbReference type="Proteomes" id="UP000327294">
    <property type="component" value="Chromosome"/>
</dbReference>
<evidence type="ECO:0000313" key="2">
    <source>
        <dbReference type="EMBL" id="QFR03182.1"/>
    </source>
</evidence>
<accession>A0A5P8KJ34</accession>
<gene>
    <name evidence="2" type="ORF">F9278_43635</name>
</gene>
<dbReference type="AlphaFoldDB" id="A0A5P8KJ34"/>
<protein>
    <submittedName>
        <fullName evidence="2">GNAT family N-acetyltransferase</fullName>
    </submittedName>
</protein>
<dbReference type="KEGG" id="sphv:F9278_43635"/>
<dbReference type="InterPro" id="IPR000182">
    <property type="entry name" value="GNAT_dom"/>
</dbReference>
<keyword evidence="2" id="KW-0808">Transferase</keyword>
<dbReference type="SUPFAM" id="SSF55729">
    <property type="entry name" value="Acyl-CoA N-acyltransferases (Nat)"/>
    <property type="match status" value="1"/>
</dbReference>
<dbReference type="Gene3D" id="3.40.630.30">
    <property type="match status" value="1"/>
</dbReference>
<organism evidence="2 3">
    <name type="scientific">Streptomyces phaeolivaceus</name>
    <dbReference type="NCBI Taxonomy" id="2653200"/>
    <lineage>
        <taxon>Bacteria</taxon>
        <taxon>Bacillati</taxon>
        <taxon>Actinomycetota</taxon>
        <taxon>Actinomycetes</taxon>
        <taxon>Kitasatosporales</taxon>
        <taxon>Streptomycetaceae</taxon>
        <taxon>Streptomyces</taxon>
    </lineage>
</organism>